<accession>A0A1H5WSN5</accession>
<evidence type="ECO:0000313" key="3">
    <source>
        <dbReference type="EMBL" id="SEG02502.1"/>
    </source>
</evidence>
<dbReference type="Pfam" id="PF05598">
    <property type="entry name" value="DUF772"/>
    <property type="match status" value="1"/>
</dbReference>
<protein>
    <submittedName>
        <fullName evidence="3">Transposase, IS5 family</fullName>
    </submittedName>
</protein>
<dbReference type="RefSeq" id="WP_103967068.1">
    <property type="nucleotide sequence ID" value="NZ_FNUX01000021.1"/>
</dbReference>
<evidence type="ECO:0000256" key="1">
    <source>
        <dbReference type="SAM" id="MobiDB-lite"/>
    </source>
</evidence>
<proteinExistence type="predicted"/>
<dbReference type="OrthoDB" id="8547381at2"/>
<feature type="domain" description="Transposase InsH N-terminal" evidence="2">
    <location>
        <begin position="8"/>
        <end position="65"/>
    </location>
</feature>
<evidence type="ECO:0000313" key="4">
    <source>
        <dbReference type="Proteomes" id="UP000236753"/>
    </source>
</evidence>
<feature type="region of interest" description="Disordered" evidence="1">
    <location>
        <begin position="97"/>
        <end position="126"/>
    </location>
</feature>
<gene>
    <name evidence="3" type="ORF">SAMN05216334_1211</name>
</gene>
<name>A0A1H5WSN5_9PROT</name>
<sequence length="216" mass="24288">MQRAVRRIPGLLLFKMLLAGIWNGGLSDESVEDMANSNLHVMRFLGLSIEDDVPDHSVLSRFRTRLTAACAWDGLLTQMNEQIQMHDIMVRKGNHVDASITQSPRKPKTRPAYEVVSDREERDDEADARTAMQVIEVTQPGVDSEARWVRKGGKPVFGYKQQTVVDDNGLVLAVETRRPIAMTASRCWIYSTKPISSREPVFTPTRRIAAGNIALR</sequence>
<dbReference type="Proteomes" id="UP000236753">
    <property type="component" value="Unassembled WGS sequence"/>
</dbReference>
<dbReference type="PANTHER" id="PTHR35604:SF2">
    <property type="entry name" value="TRANSPOSASE INSH FOR INSERTION SEQUENCE ELEMENT IS5A-RELATED"/>
    <property type="match status" value="1"/>
</dbReference>
<dbReference type="EMBL" id="FNUX01000021">
    <property type="protein sequence ID" value="SEG02502.1"/>
    <property type="molecule type" value="Genomic_DNA"/>
</dbReference>
<dbReference type="AlphaFoldDB" id="A0A1H5WSN5"/>
<reference evidence="3 4" key="1">
    <citation type="submission" date="2016-10" db="EMBL/GenBank/DDBJ databases">
        <authorList>
            <person name="de Groot N.N."/>
        </authorList>
    </citation>
    <scope>NUCLEOTIDE SEQUENCE [LARGE SCALE GENOMIC DNA]</scope>
    <source>
        <strain evidence="3 4">Nm13</strain>
    </source>
</reference>
<organism evidence="3 4">
    <name type="scientific">Nitrosomonas ureae</name>
    <dbReference type="NCBI Taxonomy" id="44577"/>
    <lineage>
        <taxon>Bacteria</taxon>
        <taxon>Pseudomonadati</taxon>
        <taxon>Pseudomonadota</taxon>
        <taxon>Betaproteobacteria</taxon>
        <taxon>Nitrosomonadales</taxon>
        <taxon>Nitrosomonadaceae</taxon>
        <taxon>Nitrosomonas</taxon>
    </lineage>
</organism>
<dbReference type="PANTHER" id="PTHR35604">
    <property type="entry name" value="TRANSPOSASE INSH FOR INSERTION SEQUENCE ELEMENT IS5A-RELATED"/>
    <property type="match status" value="1"/>
</dbReference>
<evidence type="ECO:0000259" key="2">
    <source>
        <dbReference type="Pfam" id="PF05598"/>
    </source>
</evidence>
<dbReference type="InterPro" id="IPR008490">
    <property type="entry name" value="Transposase_InsH_N"/>
</dbReference>